<dbReference type="InterPro" id="IPR053157">
    <property type="entry name" value="Sterol_Uptake_Regulator"/>
</dbReference>
<proteinExistence type="predicted"/>
<feature type="region of interest" description="Disordered" evidence="2">
    <location>
        <begin position="64"/>
        <end position="90"/>
    </location>
</feature>
<dbReference type="CDD" id="cd00067">
    <property type="entry name" value="GAL4"/>
    <property type="match status" value="1"/>
</dbReference>
<sequence length="385" mass="43002">MVLFIESTMNFLHFLRRSLILSCFSKQCDEEKPKCSKCVSRGIDKCIYQTPQPVKLKWIDEKSQSVPQPTSSRGSSALPPAYTPRSQDQEREVSTLDLESANLVIHWIRNTVYTVNAASNTAALQTCQTVILDLAIQHPFLLHGLLALSALHRADTDAEPEKDIKLATAHHTRGLAIFHSVLSDITVDNYPPSIAFSSLTVMFALGISKPKDPAHAEPQLLDDLIQAFRLMSGGRNVVEVAGELRGSSIWKEDLRENINILQPDVAEALNVLHSVNTGTNIDIYKNAISCLRRMFEKLEGSEVDNSAVCMGWGNEMSEEFLQLAKERENMALLIISYYCVVLHRVPQIWWLAGWGRGLFGVVSREIDPAFQYALVWPRSVIEGGV</sequence>
<evidence type="ECO:0000313" key="4">
    <source>
        <dbReference type="Proteomes" id="UP000016922"/>
    </source>
</evidence>
<protein>
    <recommendedName>
        <fullName evidence="5">Zn(2)-C6 fungal-type domain-containing protein</fullName>
    </recommendedName>
</protein>
<dbReference type="OMA" id="SSIWKED"/>
<organism evidence="3 4">
    <name type="scientific">Glarea lozoyensis (strain ATCC 20868 / MF5171)</name>
    <dbReference type="NCBI Taxonomy" id="1116229"/>
    <lineage>
        <taxon>Eukaryota</taxon>
        <taxon>Fungi</taxon>
        <taxon>Dikarya</taxon>
        <taxon>Ascomycota</taxon>
        <taxon>Pezizomycotina</taxon>
        <taxon>Leotiomycetes</taxon>
        <taxon>Helotiales</taxon>
        <taxon>Helotiaceae</taxon>
        <taxon>Glarea</taxon>
    </lineage>
</organism>
<keyword evidence="4" id="KW-1185">Reference proteome</keyword>
<name>S3D813_GLAL2</name>
<gene>
    <name evidence="3" type="ORF">GLAREA_04947</name>
</gene>
<reference evidence="3 4" key="1">
    <citation type="journal article" date="2013" name="BMC Genomics">
        <title>Genomics-driven discovery of the pneumocandin biosynthetic gene cluster in the fungus Glarea lozoyensis.</title>
        <authorList>
            <person name="Chen L."/>
            <person name="Yue Q."/>
            <person name="Zhang X."/>
            <person name="Xiang M."/>
            <person name="Wang C."/>
            <person name="Li S."/>
            <person name="Che Y."/>
            <person name="Ortiz-Lopez F.J."/>
            <person name="Bills G.F."/>
            <person name="Liu X."/>
            <person name="An Z."/>
        </authorList>
    </citation>
    <scope>NUCLEOTIDE SEQUENCE [LARGE SCALE GENOMIC DNA]</scope>
    <source>
        <strain evidence="4">ATCC 20868 / MF5171</strain>
    </source>
</reference>
<dbReference type="RefSeq" id="XP_008085515.1">
    <property type="nucleotide sequence ID" value="XM_008087324.1"/>
</dbReference>
<dbReference type="GeneID" id="19464002"/>
<accession>S3D813</accession>
<dbReference type="PANTHER" id="PTHR47784:SF5">
    <property type="entry name" value="STEROL UPTAKE CONTROL PROTEIN 2"/>
    <property type="match status" value="1"/>
</dbReference>
<dbReference type="AlphaFoldDB" id="S3D813"/>
<dbReference type="GO" id="GO:0008270">
    <property type="term" value="F:zinc ion binding"/>
    <property type="evidence" value="ECO:0007669"/>
    <property type="project" value="InterPro"/>
</dbReference>
<evidence type="ECO:0000313" key="3">
    <source>
        <dbReference type="EMBL" id="EPE28156.1"/>
    </source>
</evidence>
<evidence type="ECO:0000256" key="2">
    <source>
        <dbReference type="SAM" id="MobiDB-lite"/>
    </source>
</evidence>
<dbReference type="GO" id="GO:0001228">
    <property type="term" value="F:DNA-binding transcription activator activity, RNA polymerase II-specific"/>
    <property type="evidence" value="ECO:0007669"/>
    <property type="project" value="TreeGrafter"/>
</dbReference>
<dbReference type="eggNOG" id="ENOG502QRM1">
    <property type="taxonomic scope" value="Eukaryota"/>
</dbReference>
<dbReference type="EMBL" id="KE145369">
    <property type="protein sequence ID" value="EPE28156.1"/>
    <property type="molecule type" value="Genomic_DNA"/>
</dbReference>
<evidence type="ECO:0000256" key="1">
    <source>
        <dbReference type="ARBA" id="ARBA00023242"/>
    </source>
</evidence>
<dbReference type="InterPro" id="IPR001138">
    <property type="entry name" value="Zn2Cys6_DnaBD"/>
</dbReference>
<dbReference type="KEGG" id="glz:GLAREA_04947"/>
<evidence type="ECO:0008006" key="5">
    <source>
        <dbReference type="Google" id="ProtNLM"/>
    </source>
</evidence>
<keyword evidence="1" id="KW-0539">Nucleus</keyword>
<dbReference type="Proteomes" id="UP000016922">
    <property type="component" value="Unassembled WGS sequence"/>
</dbReference>
<dbReference type="HOGENOM" id="CLU_024934_5_2_1"/>
<dbReference type="OrthoDB" id="4937900at2759"/>
<feature type="compositionally biased region" description="Polar residues" evidence="2">
    <location>
        <begin position="64"/>
        <end position="75"/>
    </location>
</feature>
<dbReference type="PANTHER" id="PTHR47784">
    <property type="entry name" value="STEROL UPTAKE CONTROL PROTEIN 2"/>
    <property type="match status" value="1"/>
</dbReference>